<name>X1PZX3_9ZZZZ</name>
<accession>X1PZX3</accession>
<dbReference type="EMBL" id="BARV01045908">
    <property type="protein sequence ID" value="GAI61483.1"/>
    <property type="molecule type" value="Genomic_DNA"/>
</dbReference>
<proteinExistence type="predicted"/>
<organism evidence="1">
    <name type="scientific">marine sediment metagenome</name>
    <dbReference type="NCBI Taxonomy" id="412755"/>
    <lineage>
        <taxon>unclassified sequences</taxon>
        <taxon>metagenomes</taxon>
        <taxon>ecological metagenomes</taxon>
    </lineage>
</organism>
<reference evidence="1" key="1">
    <citation type="journal article" date="2014" name="Front. Microbiol.">
        <title>High frequency of phylogenetically diverse reductive dehalogenase-homologous genes in deep subseafloor sedimentary metagenomes.</title>
        <authorList>
            <person name="Kawai M."/>
            <person name="Futagami T."/>
            <person name="Toyoda A."/>
            <person name="Takaki Y."/>
            <person name="Nishi S."/>
            <person name="Hori S."/>
            <person name="Arai W."/>
            <person name="Tsubouchi T."/>
            <person name="Morono Y."/>
            <person name="Uchiyama I."/>
            <person name="Ito T."/>
            <person name="Fujiyama A."/>
            <person name="Inagaki F."/>
            <person name="Takami H."/>
        </authorList>
    </citation>
    <scope>NUCLEOTIDE SEQUENCE</scope>
    <source>
        <strain evidence="1">Expedition CK06-06</strain>
    </source>
</reference>
<sequence length="30" mass="3519">MHVEYKGKKVKIKNIKGSGLHLDLRKKKIE</sequence>
<protein>
    <submittedName>
        <fullName evidence="1">Uncharacterized protein</fullName>
    </submittedName>
</protein>
<feature type="non-terminal residue" evidence="1">
    <location>
        <position position="30"/>
    </location>
</feature>
<evidence type="ECO:0000313" key="1">
    <source>
        <dbReference type="EMBL" id="GAI61483.1"/>
    </source>
</evidence>
<gene>
    <name evidence="1" type="ORF">S06H3_66901</name>
</gene>
<comment type="caution">
    <text evidence="1">The sequence shown here is derived from an EMBL/GenBank/DDBJ whole genome shotgun (WGS) entry which is preliminary data.</text>
</comment>
<dbReference type="AlphaFoldDB" id="X1PZX3"/>